<sequence length="459" mass="50608">MARCAPLYRRWAGLLALLLLLGLGSACTSDPDPGNSSPLRAFTNPETGHRPTAEAGEAKPVRIEYWHVNGENFGGPAIEKLVRAFHGRHPDITVEAVFQPGSYQGLMQNLQASIAAGTPPAVAQIGFNYLDYAVENVPFVPVEEMLKRDPDSETFLRSFPASVLNLGRRQGTLAGFPYSISVPILYYNADLFSRAGLDPDRPPRTWSEVRAFSREIKQKTDQYGLFVEDVANWAIDAMVLSNDGAIYRNVGGRTEPAFQEASGIAVYQMLQEMALREKTLFHATQKEGQQAFLDGKVAMIVQTVGLYRFLTASSAFEVRTALFPVFDGKPRKVPAGGNALMILTQNPNEPAAAWEWIRFLNSPEALAIWVEETGYLPHRDDWADSPALRSILEERPALKLARQQLADVVSWPSFSGGNSLEAEQIRIEATEAILSGKKSPSSALEAASEKIRRLTAQFR</sequence>
<dbReference type="PANTHER" id="PTHR43649">
    <property type="entry name" value="ARABINOSE-BINDING PROTEIN-RELATED"/>
    <property type="match status" value="1"/>
</dbReference>
<dbReference type="EMBL" id="PEBV01000103">
    <property type="protein sequence ID" value="PTQ50707.1"/>
    <property type="molecule type" value="Genomic_DNA"/>
</dbReference>
<feature type="region of interest" description="Disordered" evidence="1">
    <location>
        <begin position="32"/>
        <end position="56"/>
    </location>
</feature>
<dbReference type="Gene3D" id="3.40.190.10">
    <property type="entry name" value="Periplasmic binding protein-like II"/>
    <property type="match status" value="2"/>
</dbReference>
<evidence type="ECO:0000256" key="2">
    <source>
        <dbReference type="SAM" id="SignalP"/>
    </source>
</evidence>
<dbReference type="InterPro" id="IPR050490">
    <property type="entry name" value="Bact_solute-bd_prot1"/>
</dbReference>
<proteinExistence type="predicted"/>
<dbReference type="CDD" id="cd14748">
    <property type="entry name" value="PBP2_UgpB"/>
    <property type="match status" value="1"/>
</dbReference>
<dbReference type="SUPFAM" id="SSF53850">
    <property type="entry name" value="Periplasmic binding protein-like II"/>
    <property type="match status" value="1"/>
</dbReference>
<feature type="signal peptide" evidence="2">
    <location>
        <begin position="1"/>
        <end position="28"/>
    </location>
</feature>
<dbReference type="AlphaFoldDB" id="A0A2T5G3E5"/>
<gene>
    <name evidence="3" type="ORF">HSCHL_1139</name>
</gene>
<evidence type="ECO:0000313" key="3">
    <source>
        <dbReference type="EMBL" id="PTQ50707.1"/>
    </source>
</evidence>
<dbReference type="PROSITE" id="PS51257">
    <property type="entry name" value="PROKAR_LIPOPROTEIN"/>
    <property type="match status" value="1"/>
</dbReference>
<organism evidence="3 4">
    <name type="scientific">Hydrogenibacillus schlegelii</name>
    <name type="common">Bacillus schlegelii</name>
    <dbReference type="NCBI Taxonomy" id="1484"/>
    <lineage>
        <taxon>Bacteria</taxon>
        <taxon>Bacillati</taxon>
        <taxon>Bacillota</taxon>
        <taxon>Bacilli</taxon>
        <taxon>Bacillales</taxon>
        <taxon>Bacillales Family X. Incertae Sedis</taxon>
        <taxon>Hydrogenibacillus</taxon>
    </lineage>
</organism>
<comment type="caution">
    <text evidence="3">The sequence shown here is derived from an EMBL/GenBank/DDBJ whole genome shotgun (WGS) entry which is preliminary data.</text>
</comment>
<keyword evidence="2" id="KW-0732">Signal</keyword>
<feature type="chain" id="PRO_5015495480" evidence="2">
    <location>
        <begin position="29"/>
        <end position="459"/>
    </location>
</feature>
<name>A0A2T5G3E5_HYDSH</name>
<protein>
    <submittedName>
        <fullName evidence="3">Glycerol-3-phosphate ABC transporter, periplasmic glycerol-3-phosphate-binding protein</fullName>
    </submittedName>
</protein>
<evidence type="ECO:0000256" key="1">
    <source>
        <dbReference type="SAM" id="MobiDB-lite"/>
    </source>
</evidence>
<evidence type="ECO:0000313" key="4">
    <source>
        <dbReference type="Proteomes" id="UP000244180"/>
    </source>
</evidence>
<dbReference type="InterPro" id="IPR006059">
    <property type="entry name" value="SBP"/>
</dbReference>
<dbReference type="Pfam" id="PF01547">
    <property type="entry name" value="SBP_bac_1"/>
    <property type="match status" value="1"/>
</dbReference>
<dbReference type="Proteomes" id="UP000244180">
    <property type="component" value="Unassembled WGS sequence"/>
</dbReference>
<dbReference type="PANTHER" id="PTHR43649:SF12">
    <property type="entry name" value="DIACETYLCHITOBIOSE BINDING PROTEIN DASA"/>
    <property type="match status" value="1"/>
</dbReference>
<accession>A0A2T5G3E5</accession>
<reference evidence="3 4" key="1">
    <citation type="submission" date="2017-08" db="EMBL/GenBank/DDBJ databases">
        <title>Burning lignite coal seam in the remote Altai Mountains harbors a hydrogen-driven thermophilic microbial community.</title>
        <authorList>
            <person name="Kadnikov V.V."/>
            <person name="Mardanov A.V."/>
            <person name="Ivasenko D."/>
            <person name="Beletsky A.V."/>
            <person name="Karnachuk O.V."/>
            <person name="Ravin N.V."/>
        </authorList>
    </citation>
    <scope>NUCLEOTIDE SEQUENCE [LARGE SCALE GENOMIC DNA]</scope>
    <source>
        <strain evidence="3">AL33</strain>
    </source>
</reference>
<feature type="compositionally biased region" description="Basic and acidic residues" evidence="1">
    <location>
        <begin position="47"/>
        <end position="56"/>
    </location>
</feature>